<evidence type="ECO:0000313" key="1">
    <source>
        <dbReference type="EMBL" id="QCM03624.1"/>
    </source>
</evidence>
<dbReference type="Gene3D" id="2.60.120.10">
    <property type="entry name" value="Jelly Rolls"/>
    <property type="match status" value="1"/>
</dbReference>
<dbReference type="AlphaFoldDB" id="A0AAE6BS25"/>
<name>A0AAE6BS25_AGRTU</name>
<dbReference type="InterPro" id="IPR014710">
    <property type="entry name" value="RmlC-like_jellyroll"/>
</dbReference>
<reference evidence="1 2" key="1">
    <citation type="submission" date="2019-04" db="EMBL/GenBank/DDBJ databases">
        <title>Complete genome sequence of Agrobacterium tumefaciens CFBP6624.</title>
        <authorList>
            <person name="Haryono M."/>
            <person name="Lin Y.-C."/>
            <person name="Lai E.-M."/>
            <person name="Kuo C.-H."/>
        </authorList>
    </citation>
    <scope>NUCLEOTIDE SEQUENCE [LARGE SCALE GENOMIC DNA]</scope>
    <source>
        <strain evidence="1 2">CFBP6624</strain>
        <plasmid evidence="2">patcfbp6624</plasmid>
    </source>
</reference>
<dbReference type="Proteomes" id="UP000298646">
    <property type="component" value="Plasmid pAtCFBP6624"/>
</dbReference>
<dbReference type="EMBL" id="CP039909">
    <property type="protein sequence ID" value="QCM03624.1"/>
    <property type="molecule type" value="Genomic_DNA"/>
</dbReference>
<geneLocation type="plasmid" evidence="2">
    <name>patcfbp6624</name>
</geneLocation>
<dbReference type="SUPFAM" id="SSF51182">
    <property type="entry name" value="RmlC-like cupins"/>
    <property type="match status" value="1"/>
</dbReference>
<sequence length="140" mass="15072">MIFAPQGHFQYFENASDTENLLVLLVFNASSMEPVDDIGLGQSIRAMPANVPAAGFSGSIGKFENCPDKHGRAVNATTEGLTLCRRTLPTHWRARWNDALIHLGRQLSALQQVGGCRVRSCGQVAAALAHCVFHCGLPIG</sequence>
<proteinExistence type="predicted"/>
<evidence type="ECO:0008006" key="3">
    <source>
        <dbReference type="Google" id="ProtNLM"/>
    </source>
</evidence>
<dbReference type="InterPro" id="IPR011051">
    <property type="entry name" value="RmlC_Cupin_sf"/>
</dbReference>
<dbReference type="RefSeq" id="WP_137088081.1">
    <property type="nucleotide sequence ID" value="NZ_CP039909.1"/>
</dbReference>
<protein>
    <recommendedName>
        <fullName evidence="3">Cupin type-1 domain-containing protein</fullName>
    </recommendedName>
</protein>
<keyword evidence="1" id="KW-0614">Plasmid</keyword>
<organism evidence="1 2">
    <name type="scientific">Agrobacterium tumefaciens</name>
    <dbReference type="NCBI Taxonomy" id="358"/>
    <lineage>
        <taxon>Bacteria</taxon>
        <taxon>Pseudomonadati</taxon>
        <taxon>Pseudomonadota</taxon>
        <taxon>Alphaproteobacteria</taxon>
        <taxon>Hyphomicrobiales</taxon>
        <taxon>Rhizobiaceae</taxon>
        <taxon>Rhizobium/Agrobacterium group</taxon>
        <taxon>Agrobacterium</taxon>
        <taxon>Agrobacterium tumefaciens complex</taxon>
    </lineage>
</organism>
<evidence type="ECO:0000313" key="2">
    <source>
        <dbReference type="Proteomes" id="UP000298646"/>
    </source>
</evidence>
<gene>
    <name evidence="1" type="ORF">CFBP6624_25870</name>
</gene>
<accession>A0AAE6BS25</accession>